<dbReference type="InterPro" id="IPR047801">
    <property type="entry name" value="Peptidase_C45"/>
</dbReference>
<feature type="domain" description="Peptidase C45 hydrolase" evidence="1">
    <location>
        <begin position="124"/>
        <end position="320"/>
    </location>
</feature>
<dbReference type="EMBL" id="POTW01000048">
    <property type="protein sequence ID" value="PZF81931.1"/>
    <property type="molecule type" value="Genomic_DNA"/>
</dbReference>
<evidence type="ECO:0000259" key="1">
    <source>
        <dbReference type="Pfam" id="PF03417"/>
    </source>
</evidence>
<dbReference type="Gene3D" id="1.10.10.2120">
    <property type="match status" value="1"/>
</dbReference>
<accession>A0A2W2B3A9</accession>
<dbReference type="GO" id="GO:0016746">
    <property type="term" value="F:acyltransferase activity"/>
    <property type="evidence" value="ECO:0007669"/>
    <property type="project" value="UniProtKB-KW"/>
</dbReference>
<dbReference type="InterPro" id="IPR047794">
    <property type="entry name" value="C45_proenzyme-like"/>
</dbReference>
<proteinExistence type="predicted"/>
<evidence type="ECO:0000313" key="3">
    <source>
        <dbReference type="Proteomes" id="UP000248764"/>
    </source>
</evidence>
<dbReference type="Proteomes" id="UP000248764">
    <property type="component" value="Unassembled WGS sequence"/>
</dbReference>
<keyword evidence="2" id="KW-0012">Acyltransferase</keyword>
<protein>
    <submittedName>
        <fullName evidence="2">Acyl-coenzyme A--6-aminopenicillanic-acid-acyltransferase form</fullName>
    </submittedName>
</protein>
<keyword evidence="3" id="KW-1185">Reference proteome</keyword>
<comment type="caution">
    <text evidence="2">The sequence shown here is derived from an EMBL/GenBank/DDBJ whole genome shotgun (WGS) entry which is preliminary data.</text>
</comment>
<dbReference type="AlphaFoldDB" id="A0A2W2B3A9"/>
<name>A0A2W2B3A9_9ACTN</name>
<organism evidence="2 3">
    <name type="scientific">Jiangella anatolica</name>
    <dbReference type="NCBI Taxonomy" id="2670374"/>
    <lineage>
        <taxon>Bacteria</taxon>
        <taxon>Bacillati</taxon>
        <taxon>Actinomycetota</taxon>
        <taxon>Actinomycetes</taxon>
        <taxon>Jiangellales</taxon>
        <taxon>Jiangellaceae</taxon>
        <taxon>Jiangella</taxon>
    </lineage>
</organism>
<keyword evidence="2" id="KW-0808">Transferase</keyword>
<sequence>MTESIPFVELSGTARECGRAHGEAAADRIAASVEFYAELFGVMKGRPWSEVCARATDWIPWIESYLPEALDEIDGIAEGSGRRFEEILALNGRSELDDQGPYTGTAPDECTSFALTGEASGTGHTYCGQNWDFYSGTRPSLVALRIAQPGRPTIMMVAEAGQVGRHGANSAGLALNANGLRSQIRTRPGVPQTYIRRKVLNSWSLNEALRAVFDVDQARPNNLLLTHRDGFVIDVETTPDRHGWSYPRDGVLAHANHFVSFRPAGIGDDYRPSPDSLFRGERVGAGLGPCRQTTTAGQVADIVRATMSDHFSLPHSVCNHPDPTGAEVARGETLTSSLVDLTTGEYRFTDGPPCRHAYRLLPRNLYDGPATPE</sequence>
<reference evidence="2 3" key="1">
    <citation type="submission" date="2018-01" db="EMBL/GenBank/DDBJ databases">
        <title>Draft genome sequence of Jiangella sp. GTF31.</title>
        <authorList>
            <person name="Sahin N."/>
            <person name="Ay H."/>
            <person name="Saygin H."/>
        </authorList>
    </citation>
    <scope>NUCLEOTIDE SEQUENCE [LARGE SCALE GENOMIC DNA]</scope>
    <source>
        <strain evidence="2 3">GTF31</strain>
    </source>
</reference>
<evidence type="ECO:0000313" key="2">
    <source>
        <dbReference type="EMBL" id="PZF81931.1"/>
    </source>
</evidence>
<dbReference type="RefSeq" id="WP_111256238.1">
    <property type="nucleotide sequence ID" value="NZ_POTW01000048.1"/>
</dbReference>
<gene>
    <name evidence="2" type="ORF">C1I92_19085</name>
</gene>
<dbReference type="NCBIfam" id="NF040521">
    <property type="entry name" value="C45_proenzyme"/>
    <property type="match status" value="1"/>
</dbReference>
<dbReference type="Pfam" id="PF03417">
    <property type="entry name" value="AAT"/>
    <property type="match status" value="1"/>
</dbReference>
<dbReference type="PANTHER" id="PTHR34180:SF1">
    <property type="entry name" value="BETA-ALANYL-DOPAMINE_CARCININE HYDROLASE"/>
    <property type="match status" value="1"/>
</dbReference>
<dbReference type="Gene3D" id="3.60.60.10">
    <property type="entry name" value="Penicillin V Acylase, Chain A"/>
    <property type="match status" value="1"/>
</dbReference>
<dbReference type="PANTHER" id="PTHR34180">
    <property type="entry name" value="PEPTIDASE C45"/>
    <property type="match status" value="1"/>
</dbReference>
<dbReference type="InterPro" id="IPR005079">
    <property type="entry name" value="Peptidase_C45_hydrolase"/>
</dbReference>